<dbReference type="EMBL" id="JAZHXI010000004">
    <property type="protein sequence ID" value="KAL2072129.1"/>
    <property type="molecule type" value="Genomic_DNA"/>
</dbReference>
<feature type="compositionally biased region" description="Basic and acidic residues" evidence="1">
    <location>
        <begin position="170"/>
        <end position="179"/>
    </location>
</feature>
<comment type="caution">
    <text evidence="2">The sequence shown here is derived from an EMBL/GenBank/DDBJ whole genome shotgun (WGS) entry which is preliminary data.</text>
</comment>
<evidence type="ECO:0000256" key="1">
    <source>
        <dbReference type="SAM" id="MobiDB-lite"/>
    </source>
</evidence>
<evidence type="ECO:0000313" key="2">
    <source>
        <dbReference type="EMBL" id="KAL2072129.1"/>
    </source>
</evidence>
<protein>
    <recommendedName>
        <fullName evidence="4">LEA domain protein</fullName>
    </recommendedName>
</protein>
<name>A0ABR4CQB0_9HELO</name>
<accession>A0ABR4CQB0</accession>
<dbReference type="Proteomes" id="UP001595075">
    <property type="component" value="Unassembled WGS sequence"/>
</dbReference>
<reference evidence="2 3" key="1">
    <citation type="journal article" date="2024" name="Commun. Biol.">
        <title>Comparative genomic analysis of thermophilic fungi reveals convergent evolutionary adaptations and gene losses.</title>
        <authorList>
            <person name="Steindorff A.S."/>
            <person name="Aguilar-Pontes M.V."/>
            <person name="Robinson A.J."/>
            <person name="Andreopoulos B."/>
            <person name="LaButti K."/>
            <person name="Kuo A."/>
            <person name="Mondo S."/>
            <person name="Riley R."/>
            <person name="Otillar R."/>
            <person name="Haridas S."/>
            <person name="Lipzen A."/>
            <person name="Grimwood J."/>
            <person name="Schmutz J."/>
            <person name="Clum A."/>
            <person name="Reid I.D."/>
            <person name="Moisan M.C."/>
            <person name="Butler G."/>
            <person name="Nguyen T.T.M."/>
            <person name="Dewar K."/>
            <person name="Conant G."/>
            <person name="Drula E."/>
            <person name="Henrissat B."/>
            <person name="Hansel C."/>
            <person name="Singer S."/>
            <person name="Hutchinson M.I."/>
            <person name="de Vries R.P."/>
            <person name="Natvig D.O."/>
            <person name="Powell A.J."/>
            <person name="Tsang A."/>
            <person name="Grigoriev I.V."/>
        </authorList>
    </citation>
    <scope>NUCLEOTIDE SEQUENCE [LARGE SCALE GENOMIC DNA]</scope>
    <source>
        <strain evidence="2 3">CBS 494.80</strain>
    </source>
</reference>
<sequence length="179" mass="18837">MSFLTSRTILRASRTSFAVAPRAFSTSFVARKSATESVKDTVKTVDRKVSDVLVDGIEAGRRRCKALSYLFAGSTGPPMARSTLPHPNVACPRKKNTAPANLLPLTENATQKAKEVAGMSTSEMKSKANEVAGEAKGKANEVAGQAQGKANELAGEAKGKANEVAGQAQGKKEEIKGKM</sequence>
<evidence type="ECO:0000313" key="3">
    <source>
        <dbReference type="Proteomes" id="UP001595075"/>
    </source>
</evidence>
<keyword evidence="3" id="KW-1185">Reference proteome</keyword>
<feature type="compositionally biased region" description="Basic and acidic residues" evidence="1">
    <location>
        <begin position="124"/>
        <end position="139"/>
    </location>
</feature>
<organism evidence="2 3">
    <name type="scientific">Oculimacula yallundae</name>
    <dbReference type="NCBI Taxonomy" id="86028"/>
    <lineage>
        <taxon>Eukaryota</taxon>
        <taxon>Fungi</taxon>
        <taxon>Dikarya</taxon>
        <taxon>Ascomycota</taxon>
        <taxon>Pezizomycotina</taxon>
        <taxon>Leotiomycetes</taxon>
        <taxon>Helotiales</taxon>
        <taxon>Ploettnerulaceae</taxon>
        <taxon>Oculimacula</taxon>
    </lineage>
</organism>
<evidence type="ECO:0008006" key="4">
    <source>
        <dbReference type="Google" id="ProtNLM"/>
    </source>
</evidence>
<gene>
    <name evidence="2" type="ORF">VTL71DRAFT_11472</name>
</gene>
<feature type="region of interest" description="Disordered" evidence="1">
    <location>
        <begin position="120"/>
        <end position="179"/>
    </location>
</feature>
<proteinExistence type="predicted"/>